<keyword evidence="1" id="KW-1133">Transmembrane helix</keyword>
<proteinExistence type="predicted"/>
<sequence>MAPMIQLCPQAMAQPLISFSKRGLAESAKSTGEAFKSWDTCMDNTFCKIVAIVGIVLGGMLVLWVLTAFFRCCFFGVSAFSACCALCSCCACCCNDKINREANQGNYAAANNPAMYPASNPYQAYNYQPQPVYGNQSNNNFAPDYYVNRSVDDTDYEMEKYPKINTYEVPAEQERTRF</sequence>
<gene>
    <name evidence="3" type="ORF">B0I71DRAFT_14488</name>
    <name evidence="2" type="ORF">YALI1_E08176g</name>
</gene>
<dbReference type="Proteomes" id="UP000256601">
    <property type="component" value="Unassembled WGS sequence"/>
</dbReference>
<dbReference type="VEuPathDB" id="FungiDB:YALI0_E06809g"/>
<evidence type="ECO:0000313" key="2">
    <source>
        <dbReference type="EMBL" id="AOW05056.1"/>
    </source>
</evidence>
<dbReference type="KEGG" id="yli:2912412"/>
<evidence type="ECO:0008006" key="6">
    <source>
        <dbReference type="Google" id="ProtNLM"/>
    </source>
</evidence>
<dbReference type="EMBL" id="KZ857328">
    <property type="protein sequence ID" value="RDW27800.1"/>
    <property type="molecule type" value="Genomic_DNA"/>
</dbReference>
<dbReference type="PANTHER" id="PTHR40018">
    <property type="entry name" value="[PSI+] INDUCTION PROTEIN 2"/>
    <property type="match status" value="1"/>
</dbReference>
<name>A0A1D8NHE8_YARLL</name>
<dbReference type="InterPro" id="IPR037504">
    <property type="entry name" value="PSI_induc_2"/>
</dbReference>
<evidence type="ECO:0000313" key="5">
    <source>
        <dbReference type="Proteomes" id="UP000256601"/>
    </source>
</evidence>
<keyword evidence="1" id="KW-0812">Transmembrane</keyword>
<dbReference type="eggNOG" id="ENOG502S5JV">
    <property type="taxonomic scope" value="Eukaryota"/>
</dbReference>
<reference evidence="2 4" key="1">
    <citation type="journal article" date="2016" name="PLoS ONE">
        <title>Sequence Assembly of Yarrowia lipolytica Strain W29/CLIB89 Shows Transposable Element Diversity.</title>
        <authorList>
            <person name="Magnan C."/>
            <person name="Yu J."/>
            <person name="Chang I."/>
            <person name="Jahn E."/>
            <person name="Kanomata Y."/>
            <person name="Wu J."/>
            <person name="Zeller M."/>
            <person name="Oakes M."/>
            <person name="Baldi P."/>
            <person name="Sandmeyer S."/>
        </authorList>
    </citation>
    <scope>NUCLEOTIDE SEQUENCE [LARGE SCALE GENOMIC DNA]</scope>
    <source>
        <strain evidence="2">CLIB89</strain>
        <strain evidence="4">CLIB89(W29)</strain>
    </source>
</reference>
<dbReference type="OMA" id="AFSACCA"/>
<dbReference type="GO" id="GO:0005886">
    <property type="term" value="C:plasma membrane"/>
    <property type="evidence" value="ECO:0007669"/>
    <property type="project" value="TreeGrafter"/>
</dbReference>
<evidence type="ECO:0000313" key="4">
    <source>
        <dbReference type="Proteomes" id="UP000182444"/>
    </source>
</evidence>
<keyword evidence="1" id="KW-0472">Membrane</keyword>
<dbReference type="EMBL" id="CP017557">
    <property type="protein sequence ID" value="AOW05056.1"/>
    <property type="molecule type" value="Genomic_DNA"/>
</dbReference>
<organism evidence="2 4">
    <name type="scientific">Yarrowia lipolytica</name>
    <name type="common">Candida lipolytica</name>
    <dbReference type="NCBI Taxonomy" id="4952"/>
    <lineage>
        <taxon>Eukaryota</taxon>
        <taxon>Fungi</taxon>
        <taxon>Dikarya</taxon>
        <taxon>Ascomycota</taxon>
        <taxon>Saccharomycotina</taxon>
        <taxon>Dipodascomycetes</taxon>
        <taxon>Dipodascales</taxon>
        <taxon>Dipodascales incertae sedis</taxon>
        <taxon>Yarrowia</taxon>
    </lineage>
</organism>
<feature type="transmembrane region" description="Helical" evidence="1">
    <location>
        <begin position="49"/>
        <end position="70"/>
    </location>
</feature>
<dbReference type="AlphaFoldDB" id="A0A1D8NHE8"/>
<protein>
    <recommendedName>
        <fullName evidence="6">[PSI+] induction protein 2</fullName>
    </recommendedName>
</protein>
<dbReference type="PANTHER" id="PTHR40018:SF1">
    <property type="entry name" value="[PSI+] INDUCTION PROTEIN 2"/>
    <property type="match status" value="1"/>
</dbReference>
<dbReference type="GeneID" id="2912412"/>
<dbReference type="GO" id="GO:0005935">
    <property type="term" value="C:cellular bud neck"/>
    <property type="evidence" value="ECO:0007669"/>
    <property type="project" value="TreeGrafter"/>
</dbReference>
<evidence type="ECO:0000256" key="1">
    <source>
        <dbReference type="SAM" id="Phobius"/>
    </source>
</evidence>
<accession>A0A1D8NHE8</accession>
<dbReference type="VEuPathDB" id="FungiDB:YALI1_E08176g"/>
<reference evidence="3 5" key="2">
    <citation type="submission" date="2018-07" db="EMBL/GenBank/DDBJ databases">
        <title>Draft Genome Assemblies for Five Robust Yarrowia lipolytica Strains Exhibiting High Lipid Production and Pentose Sugar Utilization and Sugar Alcohol Secretion from Undetoxified Lignocellulosic Biomass Hydrolysates.</title>
        <authorList>
            <consortium name="DOE Joint Genome Institute"/>
            <person name="Walker C."/>
            <person name="Ryu S."/>
            <person name="Na H."/>
            <person name="Zane M."/>
            <person name="LaButti K."/>
            <person name="Lipzen A."/>
            <person name="Haridas S."/>
            <person name="Barry K."/>
            <person name="Grigoriev I.V."/>
            <person name="Quarterman J."/>
            <person name="Slininger P."/>
            <person name="Dien B."/>
            <person name="Trinh C.T."/>
        </authorList>
    </citation>
    <scope>NUCLEOTIDE SEQUENCE [LARGE SCALE GENOMIC DNA]</scope>
    <source>
        <strain evidence="3 5">YB392</strain>
    </source>
</reference>
<dbReference type="Proteomes" id="UP000182444">
    <property type="component" value="Chromosome 1E"/>
</dbReference>
<evidence type="ECO:0000313" key="3">
    <source>
        <dbReference type="EMBL" id="RDW27800.1"/>
    </source>
</evidence>